<keyword evidence="6" id="KW-0902">Two-component regulatory system</keyword>
<evidence type="ECO:0000256" key="3">
    <source>
        <dbReference type="ARBA" id="ARBA00022553"/>
    </source>
</evidence>
<evidence type="ECO:0000259" key="8">
    <source>
        <dbReference type="PROSITE" id="PS50109"/>
    </source>
</evidence>
<dbReference type="RefSeq" id="WP_204195518.1">
    <property type="nucleotide sequence ID" value="NZ_JAFEMC010000001.1"/>
</dbReference>
<dbReference type="Gene3D" id="1.10.287.130">
    <property type="match status" value="1"/>
</dbReference>
<dbReference type="InterPro" id="IPR050351">
    <property type="entry name" value="BphY/WalK/GraS-like"/>
</dbReference>
<evidence type="ECO:0000313" key="9">
    <source>
        <dbReference type="EMBL" id="MBM6575649.1"/>
    </source>
</evidence>
<dbReference type="PROSITE" id="PS50109">
    <property type="entry name" value="HIS_KIN"/>
    <property type="match status" value="1"/>
</dbReference>
<proteinExistence type="predicted"/>
<keyword evidence="7" id="KW-0472">Membrane</keyword>
<comment type="caution">
    <text evidence="9">The sequence shown here is derived from an EMBL/GenBank/DDBJ whole genome shotgun (WGS) entry which is preliminary data.</text>
</comment>
<sequence length="413" mass="43587">MIAESNPRLPWAVIVAGATAVAVYIIADPLSGAAAALVGGIAAMLVAISGHREVAVAPPAPPPDLIASPSVGAMLDAVAEPLLLLRSGRVVRANLAARTLLGEHIVGEDARVAVRHPAAAAALASQRDQTVELVGVGAQDARWQMRLAAAADGMRVVHLSDRSENAATERMRVDFVANASHELRTPLASILGYVETLDDEAGDDPAIRHRFLRIMMDEARRMQRLVEDLLSLSRIEAERYRLPDQPVALGELVDEVCAELKRSGAPRAADVSCIAVSGIPDIVGDRAQLSQMLHNLVGNAMKYGRPGTPVEVRLEPDAGGGARLSVVDQGDGIAPEHLPRLTERFYRVDAGRSRSLGGTGLGLAIVKHVVERHRGRLDISSRVGVGTTMAVTLPAAPAALSSPRNNDVTEGRA</sequence>
<dbReference type="InterPro" id="IPR004358">
    <property type="entry name" value="Sig_transdc_His_kin-like_C"/>
</dbReference>
<keyword evidence="7" id="KW-0812">Transmembrane</keyword>
<organism evidence="9 10">
    <name type="scientific">Sphingomonas longa</name>
    <dbReference type="NCBI Taxonomy" id="2778730"/>
    <lineage>
        <taxon>Bacteria</taxon>
        <taxon>Pseudomonadati</taxon>
        <taxon>Pseudomonadota</taxon>
        <taxon>Alphaproteobacteria</taxon>
        <taxon>Sphingomonadales</taxon>
        <taxon>Sphingomonadaceae</taxon>
        <taxon>Sphingomonas</taxon>
    </lineage>
</organism>
<dbReference type="InterPro" id="IPR003661">
    <property type="entry name" value="HisK_dim/P_dom"/>
</dbReference>
<name>A0ABS2D420_9SPHN</name>
<feature type="transmembrane region" description="Helical" evidence="7">
    <location>
        <begin position="9"/>
        <end position="27"/>
    </location>
</feature>
<evidence type="ECO:0000256" key="7">
    <source>
        <dbReference type="SAM" id="Phobius"/>
    </source>
</evidence>
<dbReference type="InterPro" id="IPR005467">
    <property type="entry name" value="His_kinase_dom"/>
</dbReference>
<dbReference type="InterPro" id="IPR036890">
    <property type="entry name" value="HATPase_C_sf"/>
</dbReference>
<gene>
    <name evidence="9" type="ORF">ILT43_04640</name>
</gene>
<dbReference type="Pfam" id="PF00512">
    <property type="entry name" value="HisKA"/>
    <property type="match status" value="1"/>
</dbReference>
<dbReference type="PANTHER" id="PTHR45453">
    <property type="entry name" value="PHOSPHATE REGULON SENSOR PROTEIN PHOR"/>
    <property type="match status" value="1"/>
</dbReference>
<dbReference type="EMBL" id="JAFEMC010000001">
    <property type="protein sequence ID" value="MBM6575649.1"/>
    <property type="molecule type" value="Genomic_DNA"/>
</dbReference>
<dbReference type="PANTHER" id="PTHR45453:SF1">
    <property type="entry name" value="PHOSPHATE REGULON SENSOR PROTEIN PHOR"/>
    <property type="match status" value="1"/>
</dbReference>
<keyword evidence="5" id="KW-0418">Kinase</keyword>
<evidence type="ECO:0000256" key="5">
    <source>
        <dbReference type="ARBA" id="ARBA00022777"/>
    </source>
</evidence>
<dbReference type="Gene3D" id="3.30.565.10">
    <property type="entry name" value="Histidine kinase-like ATPase, C-terminal domain"/>
    <property type="match status" value="1"/>
</dbReference>
<evidence type="ECO:0000256" key="4">
    <source>
        <dbReference type="ARBA" id="ARBA00022679"/>
    </source>
</evidence>
<dbReference type="SMART" id="SM00388">
    <property type="entry name" value="HisKA"/>
    <property type="match status" value="1"/>
</dbReference>
<dbReference type="SMART" id="SM00387">
    <property type="entry name" value="HATPase_c"/>
    <property type="match status" value="1"/>
</dbReference>
<dbReference type="SUPFAM" id="SSF47384">
    <property type="entry name" value="Homodimeric domain of signal transducing histidine kinase"/>
    <property type="match status" value="1"/>
</dbReference>
<comment type="catalytic activity">
    <reaction evidence="1">
        <text>ATP + protein L-histidine = ADP + protein N-phospho-L-histidine.</text>
        <dbReference type="EC" id="2.7.13.3"/>
    </reaction>
</comment>
<evidence type="ECO:0000256" key="6">
    <source>
        <dbReference type="ARBA" id="ARBA00023012"/>
    </source>
</evidence>
<accession>A0ABS2D420</accession>
<keyword evidence="4" id="KW-0808">Transferase</keyword>
<evidence type="ECO:0000256" key="1">
    <source>
        <dbReference type="ARBA" id="ARBA00000085"/>
    </source>
</evidence>
<protein>
    <recommendedName>
        <fullName evidence="2">histidine kinase</fullName>
        <ecNumber evidence="2">2.7.13.3</ecNumber>
    </recommendedName>
</protein>
<keyword evidence="10" id="KW-1185">Reference proteome</keyword>
<feature type="domain" description="Histidine kinase" evidence="8">
    <location>
        <begin position="178"/>
        <end position="397"/>
    </location>
</feature>
<dbReference type="Proteomes" id="UP000763641">
    <property type="component" value="Unassembled WGS sequence"/>
</dbReference>
<dbReference type="InterPro" id="IPR036097">
    <property type="entry name" value="HisK_dim/P_sf"/>
</dbReference>
<dbReference type="PRINTS" id="PR00344">
    <property type="entry name" value="BCTRLSENSOR"/>
</dbReference>
<reference evidence="9 10" key="1">
    <citation type="submission" date="2020-12" db="EMBL/GenBank/DDBJ databases">
        <title>Sphingomonas sp.</title>
        <authorList>
            <person name="Kim M.K."/>
        </authorList>
    </citation>
    <scope>NUCLEOTIDE SEQUENCE [LARGE SCALE GENOMIC DNA]</scope>
    <source>
        <strain evidence="9 10">BT552</strain>
    </source>
</reference>
<dbReference type="Pfam" id="PF02518">
    <property type="entry name" value="HATPase_c"/>
    <property type="match status" value="1"/>
</dbReference>
<keyword evidence="3" id="KW-0597">Phosphoprotein</keyword>
<dbReference type="SUPFAM" id="SSF55874">
    <property type="entry name" value="ATPase domain of HSP90 chaperone/DNA topoisomerase II/histidine kinase"/>
    <property type="match status" value="1"/>
</dbReference>
<dbReference type="CDD" id="cd00082">
    <property type="entry name" value="HisKA"/>
    <property type="match status" value="1"/>
</dbReference>
<keyword evidence="7" id="KW-1133">Transmembrane helix</keyword>
<evidence type="ECO:0000313" key="10">
    <source>
        <dbReference type="Proteomes" id="UP000763641"/>
    </source>
</evidence>
<evidence type="ECO:0000256" key="2">
    <source>
        <dbReference type="ARBA" id="ARBA00012438"/>
    </source>
</evidence>
<dbReference type="InterPro" id="IPR003594">
    <property type="entry name" value="HATPase_dom"/>
</dbReference>
<dbReference type="EC" id="2.7.13.3" evidence="2"/>